<gene>
    <name evidence="5" type="ORF">DSTB1V02_LOCUS1194</name>
</gene>
<evidence type="ECO:0000256" key="2">
    <source>
        <dbReference type="SAM" id="Coils"/>
    </source>
</evidence>
<feature type="domain" description="Transposase Tc1-like" evidence="4">
    <location>
        <begin position="71"/>
        <end position="141"/>
    </location>
</feature>
<evidence type="ECO:0000256" key="3">
    <source>
        <dbReference type="SAM" id="MobiDB-lite"/>
    </source>
</evidence>
<dbReference type="Gene3D" id="1.10.10.10">
    <property type="entry name" value="Winged helix-like DNA-binding domain superfamily/Winged helix DNA-binding domain"/>
    <property type="match status" value="1"/>
</dbReference>
<evidence type="ECO:0000313" key="5">
    <source>
        <dbReference type="EMBL" id="CAD7241194.1"/>
    </source>
</evidence>
<dbReference type="InterPro" id="IPR036388">
    <property type="entry name" value="WH-like_DNA-bd_sf"/>
</dbReference>
<dbReference type="InterPro" id="IPR036397">
    <property type="entry name" value="RNaseH_sf"/>
</dbReference>
<feature type="coiled-coil region" evidence="2">
    <location>
        <begin position="1187"/>
        <end position="2045"/>
    </location>
</feature>
<dbReference type="InterPro" id="IPR002492">
    <property type="entry name" value="Transposase_Tc1-like"/>
</dbReference>
<evidence type="ECO:0000256" key="1">
    <source>
        <dbReference type="ARBA" id="ARBA00004123"/>
    </source>
</evidence>
<dbReference type="Proteomes" id="UP000677054">
    <property type="component" value="Unassembled WGS sequence"/>
</dbReference>
<feature type="region of interest" description="Disordered" evidence="3">
    <location>
        <begin position="410"/>
        <end position="430"/>
    </location>
</feature>
<reference evidence="5" key="1">
    <citation type="submission" date="2020-11" db="EMBL/GenBank/DDBJ databases">
        <authorList>
            <person name="Tran Van P."/>
        </authorList>
    </citation>
    <scope>NUCLEOTIDE SEQUENCE</scope>
</reference>
<dbReference type="InterPro" id="IPR009057">
    <property type="entry name" value="Homeodomain-like_sf"/>
</dbReference>
<feature type="coiled-coil region" evidence="2">
    <location>
        <begin position="294"/>
        <end position="363"/>
    </location>
</feature>
<accession>A0A7R9A367</accession>
<feature type="coiled-coil region" evidence="2">
    <location>
        <begin position="717"/>
        <end position="793"/>
    </location>
</feature>
<dbReference type="Gene3D" id="3.30.420.10">
    <property type="entry name" value="Ribonuclease H-like superfamily/Ribonuclease H"/>
    <property type="match status" value="1"/>
</dbReference>
<dbReference type="OrthoDB" id="6379886at2759"/>
<feature type="coiled-coil region" evidence="2">
    <location>
        <begin position="2106"/>
        <end position="2168"/>
    </location>
</feature>
<organism evidence="5">
    <name type="scientific">Darwinula stevensoni</name>
    <dbReference type="NCBI Taxonomy" id="69355"/>
    <lineage>
        <taxon>Eukaryota</taxon>
        <taxon>Metazoa</taxon>
        <taxon>Ecdysozoa</taxon>
        <taxon>Arthropoda</taxon>
        <taxon>Crustacea</taxon>
        <taxon>Oligostraca</taxon>
        <taxon>Ostracoda</taxon>
        <taxon>Podocopa</taxon>
        <taxon>Podocopida</taxon>
        <taxon>Darwinulocopina</taxon>
        <taxon>Darwinuloidea</taxon>
        <taxon>Darwinulidae</taxon>
        <taxon>Darwinula</taxon>
    </lineage>
</organism>
<feature type="coiled-coil region" evidence="2">
    <location>
        <begin position="1111"/>
        <end position="1145"/>
    </location>
</feature>
<evidence type="ECO:0000259" key="4">
    <source>
        <dbReference type="Pfam" id="PF01498"/>
    </source>
</evidence>
<feature type="coiled-coil region" evidence="2">
    <location>
        <begin position="2524"/>
        <end position="2551"/>
    </location>
</feature>
<dbReference type="EMBL" id="CAJPEV010000108">
    <property type="protein sequence ID" value="CAG0880689.1"/>
    <property type="molecule type" value="Genomic_DNA"/>
</dbReference>
<keyword evidence="2" id="KW-0175">Coiled coil</keyword>
<feature type="coiled-coil region" evidence="2">
    <location>
        <begin position="2225"/>
        <end position="2280"/>
    </location>
</feature>
<feature type="compositionally biased region" description="Basic and acidic residues" evidence="3">
    <location>
        <begin position="414"/>
        <end position="427"/>
    </location>
</feature>
<dbReference type="GO" id="GO:0005634">
    <property type="term" value="C:nucleus"/>
    <property type="evidence" value="ECO:0007669"/>
    <property type="project" value="UniProtKB-SubCell"/>
</dbReference>
<sequence>MGKAKQLTEAIKVKIITFLGHTSMTQQEIARECGVSQQAVSLIIKKHRETGSTAVAPSSGRPRKTTIRDDKMIAREIKKNPFITSLEIKAALAPRLDHVAPRTILSRLSAELNMRARKPGMKPLISKAARLKRLSWCRQYQSWTANEWKRDIFSDESTFTLLTNTHQHVRLPPGASPLDLRKKQAPHVFATPTPVHATPRAELRKRLAQARETIKTLKLEAFDTKEFIFYEELMEENEQLHNQVAELMVQVNSLQGKKNIPSKNTSLDSGVNSGKPEEWESIQQELTVLHDVQVEDIEDEAEERSHLLKEVKAECESQKLAMEGMLMQLSSERELRHKLEAKISSLQEELTQAQEMMKEAQASKPPLLILDASSQTWGSCQGENATAMYTSQKVDVFVSPIKVDHQQFTQEVGKSSEENHPCKRTGFDSETQTEEVEGLVHKALKTFDVAISPIQGSVRNWCESKEIQTLNALGVFHIDAMTQTMQQQNSKTMDEETQTEENEAVVEIQALEKFEDHEATTSKSLQQKDLINQETQVPEKEMVDCESQTFGKCDMKCDSGTDADGFTEEAKAVSHNSQAAQRVDVALSPIRFNEDVTAEDNPIFPNEIEHTKVSVESASFLSAASSSSLDLDETLQADQNSLIETKNDANHEQIAHQSFGEGLENRDEMNLSQMLLKSEESQLSITSLFRRLAIRNESDVSFTFDLTHDGQRLNVEIETLLQEMEEQSILLNDKEAEVERLKKNIESQAQEVASFKMSLQNAKEEGALREMELVELRSNQEALLKQMAVLKEDLKLMQDLQNAYDDLCKKHSVLTQGNGRDVEGSAEKCRVEIHALEDKLFPKDDIGNVEVSIECFTLSSQEETGSDSQEEMMATTKSLEEKLEEKRKHDATVIAAMDDFQELQIKNTELLEELQQKTDVKEYMSEFEKEDEPFAAASDLESGMQNVAKEDIHDVKEVESDMVVHLHQECTEKLIAMEAALMELQTSKGELQDQLLKKEIVIQELENALNYLQKEDLQKDMTANSYNLESIAGGLQEELASQEESSDERATALDVNVLCKGSIVGDLTLALESVQVEMKKQESQLCGIIMALESKLQEQHGIHECIESERNSVLQTELKDLQTMRDSLEEKVQIRDEEIQALLNKINLIQVGKHNKEMDSLILEGKMVQLQDSQNLDQEWKQSTERIAVLESQLLEIQMQKDLLQKESNMLNSELQEAKYVLGVFEQERKRQEELVKTIEFLEEELDTCRESLTAQSQEMMALEEREQHLREKVVELEKENNQQSEDHNDILRALQQKVDELQSSKDFLEEHITIKDKELQELQNYLELLKQEQEGREVKFLSKMKELQETQEELEKLHQEKLSELEMHLVEVEESKIILEGQTKEKETQIQELRSHLEDLQEVSRERDEMAVAMKDLVNKLQALLEEHLACGQEKLVLQEEEQQLHVKIAELEGKLMQVQQEGFLPTDEALPESQEKQELVATIELLQGKLKEHEETHNAQSQEMMTLEEREQHLKEKIVELEKKNNQQSEDHNDILRALQQKVDELQSSKDFLEEHITIKDKELQELQNDLELLKLKQEGREVEFLSKMKELEMHLAEVEESKIILEGQTKEKETQIQELRSHLEDLQEVSRERDEMAVAMKDLENKLQALVEEHLTYGQEKQVLQKEEQQLHVKIAELEGKLMQVQQEGFLPTDEALPESQEKQEMVATIELLQGKLKELEETHNAQSQEMMTLEEREQHLKEKIVELEKKNNQQSEDHNDILRALQQKVDELQSSKDFLEEHITIKDKELQELQNHLELLKQEQEGREVDFLFKIKELQETQEGLEKLHQEKLSELEMHLVEVEESKIILEGQTKEKETQIQELRSYLKDLQEVSRERDEMAVAMKDLENKLQALVEEHLACGQEKQVLQEEEQQLHVKIAELEGKLLQVQQDCDEYKVSMQHVQVQFDEFHTCRKELEADIEKKESVIQDLEKDLQAVQVLQKSEECLISTVTSLESENAQLLVAIDLHQKKKEEYEDKIVHLENELKKMIEEREENEQKFALIVVEMVEVKKVWNSCEEEIIHLKKELVEVKTCKEQLEEGIRIQDVHSLELKAKFEALSEKQRIENEERKTKIEELLENLEKLKEACHFHEQRAIALDLLLTDLKVQNSQLEEKVSSFETLTSELCEIETFLVDLWNKSTIQVPRMKMQFQEERPVVDLSIPLRDRVATWKLAIQSQVDGMQKALTEYQDKIEFSRRQRGEVVQKNDALDKRLRHAIKKYDELQLKYETLQKGTQPTQEVQDTFSICKWCEELLAELWTLAIIPNSEFRYFQKSELQAADGNSPVEKRLKQLGDQVKDQMRRLVRAFNKIDRASLEADKREQTYEAEILKLNELYSDLKSESQKWQVEMRKKDRRINELVQRLTVLTEGPEKENECIQVMIVIEDLLKDMWACVNQLKQDYESQRLKLLENYQKLENEERTKRSLEAERKKMSKECARLKQALQEFGKQELDSSIVQGRDETIRLGPTCFPLEQEKATVLQKQVESLQNELHRLNERIREKKHLLGDQPPIQAEIAKEAFPQNGAIQVPVMQSLKSTLGNDHQAQ</sequence>
<dbReference type="GO" id="GO:0015074">
    <property type="term" value="P:DNA integration"/>
    <property type="evidence" value="ECO:0007669"/>
    <property type="project" value="InterPro"/>
</dbReference>
<feature type="coiled-coil region" evidence="2">
    <location>
        <begin position="974"/>
        <end position="1015"/>
    </location>
</feature>
<proteinExistence type="predicted"/>
<name>A0A7R9A367_9CRUS</name>
<evidence type="ECO:0000313" key="6">
    <source>
        <dbReference type="Proteomes" id="UP000677054"/>
    </source>
</evidence>
<keyword evidence="6" id="KW-1185">Reference proteome</keyword>
<protein>
    <recommendedName>
        <fullName evidence="4">Transposase Tc1-like domain-containing protein</fullName>
    </recommendedName>
</protein>
<dbReference type="GO" id="GO:0003677">
    <property type="term" value="F:DNA binding"/>
    <property type="evidence" value="ECO:0007669"/>
    <property type="project" value="InterPro"/>
</dbReference>
<feature type="coiled-coil region" evidence="2">
    <location>
        <begin position="200"/>
        <end position="257"/>
    </location>
</feature>
<dbReference type="GO" id="GO:0006313">
    <property type="term" value="P:DNA transposition"/>
    <property type="evidence" value="ECO:0007669"/>
    <property type="project" value="InterPro"/>
</dbReference>
<comment type="subcellular location">
    <subcellularLocation>
        <location evidence="1">Nucleus</location>
    </subcellularLocation>
</comment>
<dbReference type="Pfam" id="PF01498">
    <property type="entry name" value="HTH_Tnp_Tc3_2"/>
    <property type="match status" value="1"/>
</dbReference>
<feature type="coiled-coil region" evidence="2">
    <location>
        <begin position="2445"/>
        <end position="2496"/>
    </location>
</feature>
<dbReference type="EMBL" id="LR899625">
    <property type="protein sequence ID" value="CAD7241194.1"/>
    <property type="molecule type" value="Genomic_DNA"/>
</dbReference>
<dbReference type="SUPFAM" id="SSF46689">
    <property type="entry name" value="Homeodomain-like"/>
    <property type="match status" value="1"/>
</dbReference>